<evidence type="ECO:0000256" key="1">
    <source>
        <dbReference type="ARBA" id="ARBA00022729"/>
    </source>
</evidence>
<name>A0AA88YJ90_PINIB</name>
<gene>
    <name evidence="2" type="ORF">FSP39_014245</name>
</gene>
<accession>A0AA88YJ90</accession>
<keyword evidence="3" id="KW-1185">Reference proteome</keyword>
<evidence type="ECO:0000313" key="3">
    <source>
        <dbReference type="Proteomes" id="UP001186944"/>
    </source>
</evidence>
<dbReference type="InterPro" id="IPR051477">
    <property type="entry name" value="Expansin_CellWall"/>
</dbReference>
<dbReference type="InterPro" id="IPR036908">
    <property type="entry name" value="RlpA-like_sf"/>
</dbReference>
<dbReference type="PANTHER" id="PTHR31836:SF28">
    <property type="entry name" value="SRCR DOMAIN-CONTAINING PROTEIN-RELATED"/>
    <property type="match status" value="1"/>
</dbReference>
<comment type="caution">
    <text evidence="2">The sequence shown here is derived from an EMBL/GenBank/DDBJ whole genome shotgun (WGS) entry which is preliminary data.</text>
</comment>
<reference evidence="2" key="1">
    <citation type="submission" date="2019-08" db="EMBL/GenBank/DDBJ databases">
        <title>The improved chromosome-level genome for the pearl oyster Pinctada fucata martensii using PacBio sequencing and Hi-C.</title>
        <authorList>
            <person name="Zheng Z."/>
        </authorList>
    </citation>
    <scope>NUCLEOTIDE SEQUENCE</scope>
    <source>
        <strain evidence="2">ZZ-2019</strain>
        <tissue evidence="2">Adductor muscle</tissue>
    </source>
</reference>
<dbReference type="Gene3D" id="2.60.40.760">
    <property type="entry name" value="Expansin, cellulose-binding-like domain"/>
    <property type="match status" value="1"/>
</dbReference>
<dbReference type="SUPFAM" id="SSF49590">
    <property type="entry name" value="PHL pollen allergen"/>
    <property type="match status" value="1"/>
</dbReference>
<evidence type="ECO:0008006" key="4">
    <source>
        <dbReference type="Google" id="ProtNLM"/>
    </source>
</evidence>
<proteinExistence type="predicted"/>
<protein>
    <recommendedName>
        <fullName evidence="4">Expansin-like CBD domain-containing protein</fullName>
    </recommendedName>
</protein>
<dbReference type="AlphaFoldDB" id="A0AA88YJ90"/>
<dbReference type="SUPFAM" id="SSF50685">
    <property type="entry name" value="Barwin-like endoglucanases"/>
    <property type="match status" value="1"/>
</dbReference>
<dbReference type="Proteomes" id="UP001186944">
    <property type="component" value="Unassembled WGS sequence"/>
</dbReference>
<evidence type="ECO:0000313" key="2">
    <source>
        <dbReference type="EMBL" id="KAK3097894.1"/>
    </source>
</evidence>
<organism evidence="2 3">
    <name type="scientific">Pinctada imbricata</name>
    <name type="common">Atlantic pearl-oyster</name>
    <name type="synonym">Pinctada martensii</name>
    <dbReference type="NCBI Taxonomy" id="66713"/>
    <lineage>
        <taxon>Eukaryota</taxon>
        <taxon>Metazoa</taxon>
        <taxon>Spiralia</taxon>
        <taxon>Lophotrochozoa</taxon>
        <taxon>Mollusca</taxon>
        <taxon>Bivalvia</taxon>
        <taxon>Autobranchia</taxon>
        <taxon>Pteriomorphia</taxon>
        <taxon>Pterioida</taxon>
        <taxon>Pterioidea</taxon>
        <taxon>Pteriidae</taxon>
        <taxon>Pinctada</taxon>
    </lineage>
</organism>
<sequence>MCFRVHGSGQGAGNDPITGSFTVFVKDLCPECHAGSVDLAENGDGRWKVDIQAIQCPVGNSKIEYKFQGSNPYYVKLQIRNARIPATSVEMFQPKHHVWTQLKHTTDGFWTFGGGTVEKPVHFPARIRLTAANGEQITDHVPKMANDVVIHGDGVQFSFDSRLPH</sequence>
<dbReference type="InterPro" id="IPR036749">
    <property type="entry name" value="Expansin_CBD_sf"/>
</dbReference>
<dbReference type="EMBL" id="VSWD01000007">
    <property type="protein sequence ID" value="KAK3097894.1"/>
    <property type="molecule type" value="Genomic_DNA"/>
</dbReference>
<keyword evidence="1" id="KW-0732">Signal</keyword>
<dbReference type="PANTHER" id="PTHR31836">
    <property type="match status" value="1"/>
</dbReference>